<protein>
    <recommendedName>
        <fullName evidence="6">SafA/ExsA family spore coat assembly protein</fullName>
    </recommendedName>
</protein>
<feature type="region of interest" description="Disordered" evidence="1">
    <location>
        <begin position="599"/>
        <end position="637"/>
    </location>
</feature>
<feature type="domain" description="LysM" evidence="3">
    <location>
        <begin position="2"/>
        <end position="47"/>
    </location>
</feature>
<dbReference type="SMART" id="SM00257">
    <property type="entry name" value="LysM"/>
    <property type="match status" value="1"/>
</dbReference>
<dbReference type="PROSITE" id="PS50943">
    <property type="entry name" value="HTH_CROC1"/>
    <property type="match status" value="1"/>
</dbReference>
<comment type="caution">
    <text evidence="4">The sequence shown here is derived from an EMBL/GenBank/DDBJ whole genome shotgun (WGS) entry which is preliminary data.</text>
</comment>
<proteinExistence type="predicted"/>
<organism evidence="4 5">
    <name type="scientific">Pseudoneobacillus rhizosphaerae</name>
    <dbReference type="NCBI Taxonomy" id="2880968"/>
    <lineage>
        <taxon>Bacteria</taxon>
        <taxon>Bacillati</taxon>
        <taxon>Bacillota</taxon>
        <taxon>Bacilli</taxon>
        <taxon>Bacillales</taxon>
        <taxon>Bacillaceae</taxon>
        <taxon>Pseudoneobacillus</taxon>
    </lineage>
</organism>
<dbReference type="InterPro" id="IPR014248">
    <property type="entry name" value="Spore_coat_assembly_SafA"/>
</dbReference>
<dbReference type="Gene3D" id="3.10.350.10">
    <property type="entry name" value="LysM domain"/>
    <property type="match status" value="1"/>
</dbReference>
<dbReference type="CDD" id="cd00118">
    <property type="entry name" value="LysM"/>
    <property type="match status" value="1"/>
</dbReference>
<reference evidence="4" key="1">
    <citation type="submission" date="2021-10" db="EMBL/GenBank/DDBJ databases">
        <authorList>
            <person name="Criscuolo A."/>
        </authorList>
    </citation>
    <scope>NUCLEOTIDE SEQUENCE</scope>
    <source>
        <strain evidence="4">CIP111885</strain>
    </source>
</reference>
<dbReference type="InterPro" id="IPR001387">
    <property type="entry name" value="Cro/C1-type_HTH"/>
</dbReference>
<evidence type="ECO:0000313" key="4">
    <source>
        <dbReference type="EMBL" id="CAG9607957.1"/>
    </source>
</evidence>
<evidence type="ECO:0008006" key="6">
    <source>
        <dbReference type="Google" id="ProtNLM"/>
    </source>
</evidence>
<dbReference type="AlphaFoldDB" id="A0A9C7G9C2"/>
<dbReference type="NCBIfam" id="TIGR02899">
    <property type="entry name" value="spore_safA"/>
    <property type="match status" value="1"/>
</dbReference>
<keyword evidence="5" id="KW-1185">Reference proteome</keyword>
<evidence type="ECO:0000259" key="2">
    <source>
        <dbReference type="PROSITE" id="PS50943"/>
    </source>
</evidence>
<dbReference type="InterPro" id="IPR018392">
    <property type="entry name" value="LysM"/>
</dbReference>
<dbReference type="Pfam" id="PF01476">
    <property type="entry name" value="LysM"/>
    <property type="match status" value="1"/>
</dbReference>
<dbReference type="SUPFAM" id="SSF54106">
    <property type="entry name" value="LysM domain"/>
    <property type="match status" value="1"/>
</dbReference>
<name>A0A9C7G9C2_9BACI</name>
<dbReference type="PROSITE" id="PS51782">
    <property type="entry name" value="LYSM"/>
    <property type="match status" value="1"/>
</dbReference>
<feature type="domain" description="HTH cro/C1-type" evidence="2">
    <location>
        <begin position="10"/>
        <end position="26"/>
    </location>
</feature>
<sequence length="637" mass="70938">MKIHIVQKGDTLWKIAKKYGVNFEELKKMNSQLSNPDMIMPGMKIKVPTTGGSVKKEAPILGAKKEMPIAQHPIVKEQPKPLPVVEAPKKEAPIKEAPIMPIKEAPIAPIMPQPVIPDIDINNYYMLNMAQMNVQQPQLPPKPTNILPEVKEAPKKEAPIVEAPKKEAPIVEAPKKEAPIKEAPIKEIPIKEIPQVESPIEQPIVQEYCVPVSPILPGSGLFPGWCPPPPCPPSMPYQPQVMPYEQFPGDMNLGMLPGVENPTYLADMDESDDFMPQMPLTNPMAQNPTAVMGVEDFSQESPMGMEPGGFGPMADNCFPSSPVFPEAGVGYGGGFPGVPFGGQQMPFQQQPFGGQQMPFQQPYGGQQMPFQQQPFGGQQMPFQQQPYGGQQMPFQQPYVGQQMPFQPQPYGGQQMPFQQPYGGQQMPFQPQPYGGQQMPFQQMPYVGRQMDMQQQMPLEDENQMEMQQMPFGNQQMMQQMPYDQQFGGQQMPYDQQQFGGQQMPYDQQQFGGQQMPYDQQQFGGQQMPFQQQQFGGQQMPYESPEFMMQGPGVIPEQMGMPFNAPHMSPGGFNYDCGCGGPKIQPRAPINPYGQGTPGIYTPPFGSQMGQQRPFMNPYGYGPSPGSDRGFDESSEFY</sequence>
<dbReference type="InterPro" id="IPR036779">
    <property type="entry name" value="LysM_dom_sf"/>
</dbReference>
<dbReference type="RefSeq" id="WP_230496213.1">
    <property type="nucleotide sequence ID" value="NZ_CAKJTG010000008.1"/>
</dbReference>
<evidence type="ECO:0000313" key="5">
    <source>
        <dbReference type="Proteomes" id="UP000789845"/>
    </source>
</evidence>
<evidence type="ECO:0000256" key="1">
    <source>
        <dbReference type="SAM" id="MobiDB-lite"/>
    </source>
</evidence>
<gene>
    <name evidence="4" type="ORF">NEOCIP111885_01649</name>
</gene>
<dbReference type="EMBL" id="CAKJTG010000008">
    <property type="protein sequence ID" value="CAG9607957.1"/>
    <property type="molecule type" value="Genomic_DNA"/>
</dbReference>
<evidence type="ECO:0000259" key="3">
    <source>
        <dbReference type="PROSITE" id="PS51782"/>
    </source>
</evidence>
<accession>A0A9C7G9C2</accession>
<dbReference type="Proteomes" id="UP000789845">
    <property type="component" value="Unassembled WGS sequence"/>
</dbReference>